<reference evidence="12 13" key="1">
    <citation type="submission" date="2018-06" db="EMBL/GenBank/DDBJ databases">
        <title>Genomic Encyclopedia of Type Strains, Phase IV (KMG-IV): sequencing the most valuable type-strain genomes for metagenomic binning, comparative biology and taxonomic classification.</title>
        <authorList>
            <person name="Goeker M."/>
        </authorList>
    </citation>
    <scope>NUCLEOTIDE SEQUENCE [LARGE SCALE GENOMIC DNA]</scope>
    <source>
        <strain evidence="12 13">DSM 5</strain>
    </source>
</reference>
<dbReference type="GO" id="GO:0016887">
    <property type="term" value="F:ATP hydrolysis activity"/>
    <property type="evidence" value="ECO:0007669"/>
    <property type="project" value="InterPro"/>
</dbReference>
<evidence type="ECO:0000256" key="3">
    <source>
        <dbReference type="ARBA" id="ARBA00022475"/>
    </source>
</evidence>
<dbReference type="AlphaFoldDB" id="A0A2W7MMR3"/>
<evidence type="ECO:0000256" key="5">
    <source>
        <dbReference type="ARBA" id="ARBA00022741"/>
    </source>
</evidence>
<dbReference type="PROSITE" id="PS50929">
    <property type="entry name" value="ABC_TM1F"/>
    <property type="match status" value="1"/>
</dbReference>
<dbReference type="InterPro" id="IPR011527">
    <property type="entry name" value="ABC1_TM_dom"/>
</dbReference>
<feature type="transmembrane region" description="Helical" evidence="9">
    <location>
        <begin position="85"/>
        <end position="109"/>
    </location>
</feature>
<feature type="transmembrane region" description="Helical" evidence="9">
    <location>
        <begin position="50"/>
        <end position="73"/>
    </location>
</feature>
<dbReference type="GO" id="GO:0005524">
    <property type="term" value="F:ATP binding"/>
    <property type="evidence" value="ECO:0007669"/>
    <property type="project" value="UniProtKB-KW"/>
</dbReference>
<dbReference type="InterPro" id="IPR017871">
    <property type="entry name" value="ABC_transporter-like_CS"/>
</dbReference>
<evidence type="ECO:0000256" key="6">
    <source>
        <dbReference type="ARBA" id="ARBA00022840"/>
    </source>
</evidence>
<dbReference type="InterPro" id="IPR039421">
    <property type="entry name" value="Type_1_exporter"/>
</dbReference>
<comment type="subcellular location">
    <subcellularLocation>
        <location evidence="1">Cell membrane</location>
        <topology evidence="1">Multi-pass membrane protein</topology>
    </subcellularLocation>
</comment>
<evidence type="ECO:0000256" key="7">
    <source>
        <dbReference type="ARBA" id="ARBA00022989"/>
    </source>
</evidence>
<dbReference type="SUPFAM" id="SSF90123">
    <property type="entry name" value="ABC transporter transmembrane region"/>
    <property type="match status" value="1"/>
</dbReference>
<dbReference type="Gene3D" id="1.20.1560.10">
    <property type="entry name" value="ABC transporter type 1, transmembrane domain"/>
    <property type="match status" value="1"/>
</dbReference>
<keyword evidence="7 9" id="KW-1133">Transmembrane helix</keyword>
<dbReference type="Pfam" id="PF00005">
    <property type="entry name" value="ABC_tran"/>
    <property type="match status" value="1"/>
</dbReference>
<evidence type="ECO:0000256" key="9">
    <source>
        <dbReference type="SAM" id="Phobius"/>
    </source>
</evidence>
<dbReference type="PROSITE" id="PS50893">
    <property type="entry name" value="ABC_TRANSPORTER_2"/>
    <property type="match status" value="1"/>
</dbReference>
<dbReference type="GO" id="GO:0015421">
    <property type="term" value="F:ABC-type oligopeptide transporter activity"/>
    <property type="evidence" value="ECO:0007669"/>
    <property type="project" value="TreeGrafter"/>
</dbReference>
<dbReference type="Proteomes" id="UP000248646">
    <property type="component" value="Unassembled WGS sequence"/>
</dbReference>
<evidence type="ECO:0000256" key="1">
    <source>
        <dbReference type="ARBA" id="ARBA00004651"/>
    </source>
</evidence>
<keyword evidence="2" id="KW-0813">Transport</keyword>
<dbReference type="InterPro" id="IPR003439">
    <property type="entry name" value="ABC_transporter-like_ATP-bd"/>
</dbReference>
<evidence type="ECO:0000313" key="12">
    <source>
        <dbReference type="EMBL" id="PZX05775.1"/>
    </source>
</evidence>
<dbReference type="Gene3D" id="3.40.50.300">
    <property type="entry name" value="P-loop containing nucleotide triphosphate hydrolases"/>
    <property type="match status" value="1"/>
</dbReference>
<dbReference type="InterPro" id="IPR036640">
    <property type="entry name" value="ABC1_TM_sf"/>
</dbReference>
<feature type="domain" description="ABC transporter" evidence="10">
    <location>
        <begin position="368"/>
        <end position="604"/>
    </location>
</feature>
<dbReference type="SMART" id="SM00382">
    <property type="entry name" value="AAA"/>
    <property type="match status" value="1"/>
</dbReference>
<dbReference type="RefSeq" id="WP_211309992.1">
    <property type="nucleotide sequence ID" value="NZ_QKZI01000002.1"/>
</dbReference>
<feature type="domain" description="ABC transmembrane type-1" evidence="11">
    <location>
        <begin position="53"/>
        <end position="335"/>
    </location>
</feature>
<dbReference type="GO" id="GO:0005886">
    <property type="term" value="C:plasma membrane"/>
    <property type="evidence" value="ECO:0007669"/>
    <property type="project" value="UniProtKB-SubCell"/>
</dbReference>
<keyword evidence="13" id="KW-1185">Reference proteome</keyword>
<keyword evidence="3" id="KW-1003">Cell membrane</keyword>
<dbReference type="SUPFAM" id="SSF52540">
    <property type="entry name" value="P-loop containing nucleoside triphosphate hydrolases"/>
    <property type="match status" value="1"/>
</dbReference>
<dbReference type="PANTHER" id="PTHR43394">
    <property type="entry name" value="ATP-DEPENDENT PERMEASE MDL1, MITOCHONDRIAL"/>
    <property type="match status" value="1"/>
</dbReference>
<keyword evidence="4 9" id="KW-0812">Transmembrane</keyword>
<protein>
    <submittedName>
        <fullName evidence="12">ATP-binding cassette subfamily B protein</fullName>
    </submittedName>
</protein>
<evidence type="ECO:0000256" key="4">
    <source>
        <dbReference type="ARBA" id="ARBA00022692"/>
    </source>
</evidence>
<dbReference type="FunFam" id="1.20.1560.10:FF:000011">
    <property type="entry name" value="Multidrug ABC transporter ATP-binding protein"/>
    <property type="match status" value="1"/>
</dbReference>
<dbReference type="InterPro" id="IPR027417">
    <property type="entry name" value="P-loop_NTPase"/>
</dbReference>
<dbReference type="InterPro" id="IPR003593">
    <property type="entry name" value="AAA+_ATPase"/>
</dbReference>
<dbReference type="EMBL" id="QKZI01000002">
    <property type="protein sequence ID" value="PZX05775.1"/>
    <property type="molecule type" value="Genomic_DNA"/>
</dbReference>
<dbReference type="PANTHER" id="PTHR43394:SF1">
    <property type="entry name" value="ATP-BINDING CASSETTE SUB-FAMILY B MEMBER 10, MITOCHONDRIAL"/>
    <property type="match status" value="1"/>
</dbReference>
<evidence type="ECO:0000256" key="8">
    <source>
        <dbReference type="ARBA" id="ARBA00023136"/>
    </source>
</evidence>
<organism evidence="12 13">
    <name type="scientific">Psychrobacillus insolitus</name>
    <dbReference type="NCBI Taxonomy" id="1461"/>
    <lineage>
        <taxon>Bacteria</taxon>
        <taxon>Bacillati</taxon>
        <taxon>Bacillota</taxon>
        <taxon>Bacilli</taxon>
        <taxon>Bacillales</taxon>
        <taxon>Bacillaceae</taxon>
        <taxon>Psychrobacillus</taxon>
    </lineage>
</organism>
<dbReference type="FunFam" id="3.40.50.300:FF:000287">
    <property type="entry name" value="Multidrug ABC transporter ATP-binding protein"/>
    <property type="match status" value="1"/>
</dbReference>
<sequence>MLNFIRKPFGYEPILTKEDLKKSTKKKVEKASDWKGVLSRIWKLVDEQRFLLIIVLLLVVVSSALSLLGPYMIGIIIDKYITQSVFVGLAKMIGLLVIVYVFLSISLYMQSYWMIGIAQQTIYRLRTGLFEHLQKLPVSFFDKRQHGELMSRMTNDIENVSQTLNSSFIQVFSSVLTLVGTTVVMLLLSPLLTAVTLTIVPFMYFAMRWITKRTSKLFKEQQQAVGDLNGMIEETISGQRIVKAFSQESRMLEEFTVKSERLKRTGFWALTYSGFIPKVMNLLNNTSFALVAAVGGVLAYKGSVTIGEIVIFTEYARQFTRPLNDLANQFNTVLSAIAGAERVFSIMDEPAEVDAANENKDYQLKGNVTFEHVTFRYNKEDETPTIQDVSFHVEAGKIVALVGATGAGKTTIMQLLARFYEVNEGTILIDGIPMENLPRFTLRSQTAFVLQDPFLFEMTVKENIRYGKLNATDEQLIDAAKQANAHDFIMKLPDGYDTILSADGGEISQGQKQLLSIARALVADPAILLLDEATSSIDTVTELKIQEALEYLMEGRTSFVIAHRLNTVRKADLVFVMEQGKLIEAGSQKDLLEKQGTYYKMLTNSKI</sequence>
<dbReference type="CDD" id="cd18547">
    <property type="entry name" value="ABC_6TM_Tm288_like"/>
    <property type="match status" value="1"/>
</dbReference>
<dbReference type="Pfam" id="PF00664">
    <property type="entry name" value="ABC_membrane"/>
    <property type="match status" value="1"/>
</dbReference>
<name>A0A2W7MMR3_9BACI</name>
<keyword evidence="8 9" id="KW-0472">Membrane</keyword>
<feature type="transmembrane region" description="Helical" evidence="9">
    <location>
        <begin position="194"/>
        <end position="211"/>
    </location>
</feature>
<comment type="caution">
    <text evidence="12">The sequence shown here is derived from an EMBL/GenBank/DDBJ whole genome shotgun (WGS) entry which is preliminary data.</text>
</comment>
<evidence type="ECO:0000313" key="13">
    <source>
        <dbReference type="Proteomes" id="UP000248646"/>
    </source>
</evidence>
<keyword evidence="6 12" id="KW-0067">ATP-binding</keyword>
<evidence type="ECO:0000259" key="10">
    <source>
        <dbReference type="PROSITE" id="PS50893"/>
    </source>
</evidence>
<proteinExistence type="predicted"/>
<gene>
    <name evidence="12" type="ORF">C7437_102239</name>
</gene>
<evidence type="ECO:0000259" key="11">
    <source>
        <dbReference type="PROSITE" id="PS50929"/>
    </source>
</evidence>
<evidence type="ECO:0000256" key="2">
    <source>
        <dbReference type="ARBA" id="ARBA00022448"/>
    </source>
</evidence>
<accession>A0A2W7MMR3</accession>
<dbReference type="PROSITE" id="PS00211">
    <property type="entry name" value="ABC_TRANSPORTER_1"/>
    <property type="match status" value="1"/>
</dbReference>
<keyword evidence="5" id="KW-0547">Nucleotide-binding</keyword>